<accession>A0ACC0CVI9</accession>
<dbReference type="Proteomes" id="UP001497680">
    <property type="component" value="Unassembled WGS sequence"/>
</dbReference>
<gene>
    <name evidence="1" type="ORF">F4821DRAFT_242953</name>
</gene>
<keyword evidence="1" id="KW-0378">Hydrolase</keyword>
<evidence type="ECO:0000313" key="1">
    <source>
        <dbReference type="EMBL" id="KAI6084342.1"/>
    </source>
</evidence>
<keyword evidence="1" id="KW-0645">Protease</keyword>
<sequence length="452" mass="49585">MMLLKFFGLFGPAAFSLAASTLPRLPINPNNDSIVHSLSLPGFQFRRVEPLVPTSSKKKIQNHLRLRRISTGRPQRSAVALLGQIQRDNGGGSYENVTAVNHYAVEYSVDAIFNGIPMTIVVDSGSADTWIRGSNFTCRNIQNQTISEDACGIGSFFSGNFTDGPIVNEHFTIRYGDGENLEGQLGYMDVELAGITVASQEIALASRGTWFGNNVTSGGLGLAYPSLTSAYMTDDLDLDNENLSIPYSPLFTSMVSDGLIEPYWALAMARNSSLGSISFGGMPPVDLNRSHYESTPILIADVINRDRTAWQPSFYTIVPKGFHFGRPETIGEYPFILDTATSLIYLPYNLAEGVNAQFEPPAKYSYDYGSYFTDCNAIAPKFGVQIEETTFWVNPKDLLNKEVRDPQTGYCQTGISDGGEGPFILGAAFLTNVVVSMNIGTGRVEFWSHEFY</sequence>
<name>A0ACC0CVI9_9PEZI</name>
<proteinExistence type="predicted"/>
<keyword evidence="2" id="KW-1185">Reference proteome</keyword>
<reference evidence="1 2" key="1">
    <citation type="journal article" date="2022" name="New Phytol.">
        <title>Ecological generalism drives hyperdiversity of secondary metabolite gene clusters in xylarialean endophytes.</title>
        <authorList>
            <person name="Franco M.E.E."/>
            <person name="Wisecaver J.H."/>
            <person name="Arnold A.E."/>
            <person name="Ju Y.M."/>
            <person name="Slot J.C."/>
            <person name="Ahrendt S."/>
            <person name="Moore L.P."/>
            <person name="Eastman K.E."/>
            <person name="Scott K."/>
            <person name="Konkel Z."/>
            <person name="Mondo S.J."/>
            <person name="Kuo A."/>
            <person name="Hayes R.D."/>
            <person name="Haridas S."/>
            <person name="Andreopoulos B."/>
            <person name="Riley R."/>
            <person name="LaButti K."/>
            <person name="Pangilinan J."/>
            <person name="Lipzen A."/>
            <person name="Amirebrahimi M."/>
            <person name="Yan J."/>
            <person name="Adam C."/>
            <person name="Keymanesh K."/>
            <person name="Ng V."/>
            <person name="Louie K."/>
            <person name="Northen T."/>
            <person name="Drula E."/>
            <person name="Henrissat B."/>
            <person name="Hsieh H.M."/>
            <person name="Youens-Clark K."/>
            <person name="Lutzoni F."/>
            <person name="Miadlikowska J."/>
            <person name="Eastwood D.C."/>
            <person name="Hamelin R.C."/>
            <person name="Grigoriev I.V."/>
            <person name="U'Ren J.M."/>
        </authorList>
    </citation>
    <scope>NUCLEOTIDE SEQUENCE [LARGE SCALE GENOMIC DNA]</scope>
    <source>
        <strain evidence="1 2">ER1909</strain>
    </source>
</reference>
<comment type="caution">
    <text evidence="1">The sequence shown here is derived from an EMBL/GenBank/DDBJ whole genome shotgun (WGS) entry which is preliminary data.</text>
</comment>
<organism evidence="1 2">
    <name type="scientific">Hypoxylon rubiginosum</name>
    <dbReference type="NCBI Taxonomy" id="110542"/>
    <lineage>
        <taxon>Eukaryota</taxon>
        <taxon>Fungi</taxon>
        <taxon>Dikarya</taxon>
        <taxon>Ascomycota</taxon>
        <taxon>Pezizomycotina</taxon>
        <taxon>Sordariomycetes</taxon>
        <taxon>Xylariomycetidae</taxon>
        <taxon>Xylariales</taxon>
        <taxon>Hypoxylaceae</taxon>
        <taxon>Hypoxylon</taxon>
    </lineage>
</organism>
<protein>
    <submittedName>
        <fullName evidence="1">Acid protease</fullName>
    </submittedName>
</protein>
<dbReference type="EMBL" id="MU394338">
    <property type="protein sequence ID" value="KAI6084342.1"/>
    <property type="molecule type" value="Genomic_DNA"/>
</dbReference>
<evidence type="ECO:0000313" key="2">
    <source>
        <dbReference type="Proteomes" id="UP001497680"/>
    </source>
</evidence>